<evidence type="ECO:0000313" key="1">
    <source>
        <dbReference type="EMBL" id="URD93385.1"/>
    </source>
</evidence>
<sequence>MHSRDHLLSSCISFKDSKRKDLIWSYPSRNEIWIW</sequence>
<reference evidence="1" key="1">
    <citation type="submission" date="2022-05" db="EMBL/GenBank/DDBJ databases">
        <title>The Musa troglodytarum L. genome provides insights into the mechanism of non-climacteric behaviour and enrichment of carotenoids.</title>
        <authorList>
            <person name="Wang J."/>
        </authorList>
    </citation>
    <scope>NUCLEOTIDE SEQUENCE</scope>
    <source>
        <tissue evidence="1">Leaf</tissue>
    </source>
</reference>
<evidence type="ECO:0000313" key="2">
    <source>
        <dbReference type="Proteomes" id="UP001055439"/>
    </source>
</evidence>
<dbReference type="EMBL" id="CP097505">
    <property type="protein sequence ID" value="URD93385.1"/>
    <property type="molecule type" value="Genomic_DNA"/>
</dbReference>
<dbReference type="Proteomes" id="UP001055439">
    <property type="component" value="Chromosome 3"/>
</dbReference>
<accession>A0A9E7FB76</accession>
<proteinExistence type="predicted"/>
<dbReference type="AlphaFoldDB" id="A0A9E7FB76"/>
<protein>
    <submittedName>
        <fullName evidence="1">Uncharacterized protein</fullName>
    </submittedName>
</protein>
<name>A0A9E7FB76_9LILI</name>
<keyword evidence="2" id="KW-1185">Reference proteome</keyword>
<gene>
    <name evidence="1" type="ORF">MUK42_00868</name>
</gene>
<organism evidence="1 2">
    <name type="scientific">Musa troglodytarum</name>
    <name type="common">fe'i banana</name>
    <dbReference type="NCBI Taxonomy" id="320322"/>
    <lineage>
        <taxon>Eukaryota</taxon>
        <taxon>Viridiplantae</taxon>
        <taxon>Streptophyta</taxon>
        <taxon>Embryophyta</taxon>
        <taxon>Tracheophyta</taxon>
        <taxon>Spermatophyta</taxon>
        <taxon>Magnoliopsida</taxon>
        <taxon>Liliopsida</taxon>
        <taxon>Zingiberales</taxon>
        <taxon>Musaceae</taxon>
        <taxon>Musa</taxon>
    </lineage>
</organism>